<evidence type="ECO:0000256" key="4">
    <source>
        <dbReference type="ARBA" id="ARBA00022692"/>
    </source>
</evidence>
<keyword evidence="2 8" id="KW-0813">Transport</keyword>
<evidence type="ECO:0000313" key="13">
    <source>
        <dbReference type="EMBL" id="MBS7229619.1"/>
    </source>
</evidence>
<dbReference type="PROSITE" id="PS52016">
    <property type="entry name" value="TONB_DEPENDENT_REC_3"/>
    <property type="match status" value="1"/>
</dbReference>
<evidence type="ECO:0000256" key="7">
    <source>
        <dbReference type="ARBA" id="ARBA00023237"/>
    </source>
</evidence>
<evidence type="ECO:0000256" key="3">
    <source>
        <dbReference type="ARBA" id="ARBA00022452"/>
    </source>
</evidence>
<dbReference type="Gene3D" id="2.170.130.10">
    <property type="entry name" value="TonB-dependent receptor, plug domain"/>
    <property type="match status" value="1"/>
</dbReference>
<dbReference type="InterPro" id="IPR036942">
    <property type="entry name" value="Beta-barrel_TonB_sf"/>
</dbReference>
<dbReference type="SUPFAM" id="SSF49464">
    <property type="entry name" value="Carboxypeptidase regulatory domain-like"/>
    <property type="match status" value="1"/>
</dbReference>
<dbReference type="Gene3D" id="2.60.40.1120">
    <property type="entry name" value="Carboxypeptidase-like, regulatory domain"/>
    <property type="match status" value="1"/>
</dbReference>
<evidence type="ECO:0000256" key="10">
    <source>
        <dbReference type="SAM" id="SignalP"/>
    </source>
</evidence>
<evidence type="ECO:0000256" key="6">
    <source>
        <dbReference type="ARBA" id="ARBA00023136"/>
    </source>
</evidence>
<reference evidence="13 14" key="1">
    <citation type="journal article" date="2018" name="Int. J. Syst. Evol. Microbiol.">
        <title>Flavobacterium chryseum sp. nov. and Flavobacterium psychroterrae sp. nov., novel environmental bacteria isolated from Antarctica.</title>
        <authorList>
            <person name="Kralova S."/>
            <person name="Svec P."/>
            <person name="Busse H.J."/>
            <person name="Stankova E."/>
            <person name="Vaczi P."/>
            <person name="Sedlacek I."/>
        </authorList>
    </citation>
    <scope>NUCLEOTIDE SEQUENCE [LARGE SCALE GENOMIC DNA]</scope>
    <source>
        <strain evidence="13 14">CCM 8827</strain>
    </source>
</reference>
<evidence type="ECO:0000256" key="2">
    <source>
        <dbReference type="ARBA" id="ARBA00022448"/>
    </source>
</evidence>
<dbReference type="Proteomes" id="UP000722625">
    <property type="component" value="Unassembled WGS sequence"/>
</dbReference>
<dbReference type="InterPro" id="IPR023997">
    <property type="entry name" value="TonB-dep_OMP_SusC/RagA_CS"/>
</dbReference>
<keyword evidence="6 8" id="KW-0472">Membrane</keyword>
<feature type="signal peptide" evidence="10">
    <location>
        <begin position="1"/>
        <end position="19"/>
    </location>
</feature>
<dbReference type="InterPro" id="IPR008969">
    <property type="entry name" value="CarboxyPept-like_regulatory"/>
</dbReference>
<sequence>MYFKLIYLNLKRIAFLVLALLAVQSGYSKTNFPKESKESKESKLKNKIEKATLVSIFSKLSAQTDYKFSYGQAIIADNTTYTVNYTNESIALILSDLSKKANFNYNINGKLVLIQKTIAPKTVTNNVIDRVKVKGKIVDENKVPIPGASVKETSSSNTTVSDFDGVFEITVGEGKTIEVSYVGYKTKTVSAQNGFMTIQLEPDTAELNEVLVVGYGKQAKKDVTGAVTQLEAANFKQGITISPDNLLQGKVAGVRVVSTSGEPGAGVNVTIRGVGSIRSGSTPLFVVDGVPLANDDVSPSGTNVGFGASAAKNPLNFLNSSDIESITVLKDASAAAIYGARGSNGVVLVTTKKGSKGEGTLTFDTYTGLSTVANKLDVLSASQYRSAIKEPAFDHGANTDWQDVIYRTAVTKNNSLSFSKQTESGNYYASVAQMDQEGIIRNSNFKRMSGRINAAESFLDNKRLKVKLNLTASETKDDGVPTSDDGGSNGQLIVHTLMANPTRSVFDANGNYTNFNMNAHYNPAYLLSIYEDRTRTLRVLGNLEASLRIFNGLEYKLNIGVDRSTAERNTTIYPNVTDLNPKGKYVQNNLDSKNSLVEHYLTYNLLLDKHKLEVLGGFSYQKFERSGTSFSIDGISNQGVGVKPSINPGFAGTQSGTTGYAQENELQSYFGRVNYTFNNKYLLTASMRADGSTRFGDNNKYGYFPSAALGWNISKESFLENVSAISNLKLRLSWGQTGNQEVENKITQASYSLSGADGYYLYNDLNLVNGIAVNRTPNPDLKWEVVTQYNAGLDFSFWSDKLYGTLDYFNKTTTDAILNVPSQALSPTNTIWTNIDGEIINKGFEFMVGSKIVDTKNFTWNIDMNGATLKNKIEDLPVSEILTGTISGPGQSGVNANIYKSGYAAGSFYLLEHTGFDANGANVFKDQNGDGKIDNSDRIIIEGALPTFYYGFNSDMRYKNFTFSFSIIGQTGGYLLNNTGLNALNINNLASDRNVATGYYESGANATNSPILSTLFLEKSDFIRLNTARIGYNFDLKGVNWLNGLTLYVTGQNLITITNYTGYDPLINSPKSNGGNQSIGIDYASYPTSRTFSFGATLKL</sequence>
<comment type="caution">
    <text evidence="13">The sequence shown here is derived from an EMBL/GenBank/DDBJ whole genome shotgun (WGS) entry which is preliminary data.</text>
</comment>
<dbReference type="Pfam" id="PF13715">
    <property type="entry name" value="CarbopepD_reg_2"/>
    <property type="match status" value="1"/>
</dbReference>
<dbReference type="SUPFAM" id="SSF56935">
    <property type="entry name" value="Porins"/>
    <property type="match status" value="1"/>
</dbReference>
<feature type="chain" id="PRO_5045757300" evidence="10">
    <location>
        <begin position="20"/>
        <end position="1100"/>
    </location>
</feature>
<dbReference type="Gene3D" id="2.40.170.20">
    <property type="entry name" value="TonB-dependent receptor, beta-barrel domain"/>
    <property type="match status" value="1"/>
</dbReference>
<dbReference type="NCBIfam" id="TIGR04056">
    <property type="entry name" value="OMP_RagA_SusC"/>
    <property type="match status" value="1"/>
</dbReference>
<dbReference type="Pfam" id="PF07715">
    <property type="entry name" value="Plug"/>
    <property type="match status" value="1"/>
</dbReference>
<keyword evidence="4 8" id="KW-0812">Transmembrane</keyword>
<accession>A0ABS5P5Q4</accession>
<dbReference type="InterPro" id="IPR012910">
    <property type="entry name" value="Plug_dom"/>
</dbReference>
<evidence type="ECO:0000259" key="11">
    <source>
        <dbReference type="Pfam" id="PF00593"/>
    </source>
</evidence>
<feature type="domain" description="TonB-dependent receptor plug" evidence="12">
    <location>
        <begin position="220"/>
        <end position="346"/>
    </location>
</feature>
<dbReference type="InterPro" id="IPR037066">
    <property type="entry name" value="Plug_dom_sf"/>
</dbReference>
<dbReference type="InterPro" id="IPR039426">
    <property type="entry name" value="TonB-dep_rcpt-like"/>
</dbReference>
<dbReference type="NCBIfam" id="TIGR04057">
    <property type="entry name" value="SusC_RagA_signa"/>
    <property type="match status" value="1"/>
</dbReference>
<keyword evidence="7 8" id="KW-0998">Cell outer membrane</keyword>
<evidence type="ECO:0000313" key="14">
    <source>
        <dbReference type="Proteomes" id="UP000722625"/>
    </source>
</evidence>
<gene>
    <name evidence="13" type="ORF">KHA90_01165</name>
</gene>
<dbReference type="RefSeq" id="WP_213293988.1">
    <property type="nucleotide sequence ID" value="NZ_JAGYVZ010000001.1"/>
</dbReference>
<feature type="domain" description="TonB-dependent receptor-like beta-barrel" evidence="11">
    <location>
        <begin position="509"/>
        <end position="1054"/>
    </location>
</feature>
<evidence type="ECO:0000256" key="1">
    <source>
        <dbReference type="ARBA" id="ARBA00004571"/>
    </source>
</evidence>
<organism evidence="13 14">
    <name type="scientific">Flavobacterium psychroterrae</name>
    <dbReference type="NCBI Taxonomy" id="2133767"/>
    <lineage>
        <taxon>Bacteria</taxon>
        <taxon>Pseudomonadati</taxon>
        <taxon>Bacteroidota</taxon>
        <taxon>Flavobacteriia</taxon>
        <taxon>Flavobacteriales</taxon>
        <taxon>Flavobacteriaceae</taxon>
        <taxon>Flavobacterium</taxon>
    </lineage>
</organism>
<comment type="similarity">
    <text evidence="8 9">Belongs to the TonB-dependent receptor family.</text>
</comment>
<keyword evidence="3 8" id="KW-1134">Transmembrane beta strand</keyword>
<keyword evidence="10" id="KW-0732">Signal</keyword>
<evidence type="ECO:0000256" key="5">
    <source>
        <dbReference type="ARBA" id="ARBA00023077"/>
    </source>
</evidence>
<dbReference type="EMBL" id="JAGYVZ010000001">
    <property type="protein sequence ID" value="MBS7229619.1"/>
    <property type="molecule type" value="Genomic_DNA"/>
</dbReference>
<keyword evidence="5 9" id="KW-0798">TonB box</keyword>
<evidence type="ECO:0000256" key="9">
    <source>
        <dbReference type="RuleBase" id="RU003357"/>
    </source>
</evidence>
<dbReference type="InterPro" id="IPR023996">
    <property type="entry name" value="TonB-dep_OMP_SusC/RagA"/>
</dbReference>
<protein>
    <submittedName>
        <fullName evidence="13">TonB-dependent receptor</fullName>
    </submittedName>
</protein>
<evidence type="ECO:0000259" key="12">
    <source>
        <dbReference type="Pfam" id="PF07715"/>
    </source>
</evidence>
<keyword evidence="14" id="KW-1185">Reference proteome</keyword>
<name>A0ABS5P5Q4_9FLAO</name>
<proteinExistence type="inferred from homology"/>
<dbReference type="Gene3D" id="3.55.50.30">
    <property type="match status" value="1"/>
</dbReference>
<dbReference type="Pfam" id="PF00593">
    <property type="entry name" value="TonB_dep_Rec_b-barrel"/>
    <property type="match status" value="1"/>
</dbReference>
<keyword evidence="13" id="KW-0675">Receptor</keyword>
<comment type="subcellular location">
    <subcellularLocation>
        <location evidence="1 8">Cell outer membrane</location>
        <topology evidence="1 8">Multi-pass membrane protein</topology>
    </subcellularLocation>
</comment>
<evidence type="ECO:0000256" key="8">
    <source>
        <dbReference type="PROSITE-ProRule" id="PRU01360"/>
    </source>
</evidence>
<dbReference type="InterPro" id="IPR000531">
    <property type="entry name" value="Beta-barrel_TonB"/>
</dbReference>